<organism evidence="1 2">
    <name type="scientific">Candidatus Companilactobacillus pullicola</name>
    <dbReference type="NCBI Taxonomy" id="2838523"/>
    <lineage>
        <taxon>Bacteria</taxon>
        <taxon>Bacillati</taxon>
        <taxon>Bacillota</taxon>
        <taxon>Bacilli</taxon>
        <taxon>Lactobacillales</taxon>
        <taxon>Lactobacillaceae</taxon>
        <taxon>Companilactobacillus</taxon>
    </lineage>
</organism>
<comment type="caution">
    <text evidence="1">The sequence shown here is derived from an EMBL/GenBank/DDBJ whole genome shotgun (WGS) entry which is preliminary data.</text>
</comment>
<evidence type="ECO:0000313" key="2">
    <source>
        <dbReference type="Proteomes" id="UP000824013"/>
    </source>
</evidence>
<reference evidence="1" key="1">
    <citation type="journal article" date="2021" name="PeerJ">
        <title>Extensive microbial diversity within the chicken gut microbiome revealed by metagenomics and culture.</title>
        <authorList>
            <person name="Gilroy R."/>
            <person name="Ravi A."/>
            <person name="Getino M."/>
            <person name="Pursley I."/>
            <person name="Horton D.L."/>
            <person name="Alikhan N.F."/>
            <person name="Baker D."/>
            <person name="Gharbi K."/>
            <person name="Hall N."/>
            <person name="Watson M."/>
            <person name="Adriaenssens E.M."/>
            <person name="Foster-Nyarko E."/>
            <person name="Jarju S."/>
            <person name="Secka A."/>
            <person name="Antonio M."/>
            <person name="Oren A."/>
            <person name="Chaudhuri R.R."/>
            <person name="La Ragione R."/>
            <person name="Hildebrand F."/>
            <person name="Pallen M.J."/>
        </authorList>
    </citation>
    <scope>NUCLEOTIDE SEQUENCE</scope>
    <source>
        <strain evidence="1">3204</strain>
    </source>
</reference>
<gene>
    <name evidence="1" type="ORF">H9820_03710</name>
</gene>
<dbReference type="Proteomes" id="UP000824013">
    <property type="component" value="Unassembled WGS sequence"/>
</dbReference>
<evidence type="ECO:0000313" key="1">
    <source>
        <dbReference type="EMBL" id="HIY92036.1"/>
    </source>
</evidence>
<reference evidence="1" key="2">
    <citation type="submission" date="2021-04" db="EMBL/GenBank/DDBJ databases">
        <authorList>
            <person name="Gilroy R."/>
        </authorList>
    </citation>
    <scope>NUCLEOTIDE SEQUENCE</scope>
    <source>
        <strain evidence="1">3204</strain>
    </source>
</reference>
<protein>
    <submittedName>
        <fullName evidence="1">Uncharacterized protein</fullName>
    </submittedName>
</protein>
<name>A0A9D1ZME9_9LACO</name>
<dbReference type="EMBL" id="DXCM01000025">
    <property type="protein sequence ID" value="HIY92036.1"/>
    <property type="molecule type" value="Genomic_DNA"/>
</dbReference>
<dbReference type="AlphaFoldDB" id="A0A9D1ZME9"/>
<sequence length="109" mass="12856">MEKWKKDVINNIYRKFEEYDITEEKTDLSISITDNYLSYKKESINELALIINGYRIAAYENWDPEKFAIGSTTGTKLTNGEIADIMNFNIIKTFYRIAKHELAKPKERH</sequence>
<accession>A0A9D1ZME9</accession>
<proteinExistence type="predicted"/>